<gene>
    <name evidence="1" type="ORF">FOL47_006463</name>
</gene>
<dbReference type="EMBL" id="JAAPAO010000036">
    <property type="protein sequence ID" value="KAF4676307.1"/>
    <property type="molecule type" value="Genomic_DNA"/>
</dbReference>
<evidence type="ECO:0000313" key="2">
    <source>
        <dbReference type="Proteomes" id="UP000591131"/>
    </source>
</evidence>
<accession>A0A7J6MY98</accession>
<reference evidence="1 2" key="1">
    <citation type="submission" date="2020-04" db="EMBL/GenBank/DDBJ databases">
        <title>Perkinsus chesapeaki whole genome sequence.</title>
        <authorList>
            <person name="Bogema D.R."/>
        </authorList>
    </citation>
    <scope>NUCLEOTIDE SEQUENCE [LARGE SCALE GENOMIC DNA]</scope>
    <source>
        <strain evidence="1">ATCC PRA-425</strain>
    </source>
</reference>
<sequence length="104" mass="11500">TVVGFIAVSLGDPLTPREKTAIKKHMTVSPSRIVPIRPHPSNKTKFNYILNVEVDAAYQRKGIALRCPFVGDVLALALDVLKSNKPAIALYKKLNFIDVMGELR</sequence>
<dbReference type="InterPro" id="IPR016181">
    <property type="entry name" value="Acyl_CoA_acyltransferase"/>
</dbReference>
<protein>
    <submittedName>
        <fullName evidence="1">Uncharacterized protein</fullName>
    </submittedName>
</protein>
<keyword evidence="2" id="KW-1185">Reference proteome</keyword>
<comment type="caution">
    <text evidence="1">The sequence shown here is derived from an EMBL/GenBank/DDBJ whole genome shotgun (WGS) entry which is preliminary data.</text>
</comment>
<dbReference type="SUPFAM" id="SSF55729">
    <property type="entry name" value="Acyl-CoA N-acyltransferases (Nat)"/>
    <property type="match status" value="1"/>
</dbReference>
<dbReference type="Gene3D" id="3.40.630.30">
    <property type="match status" value="1"/>
</dbReference>
<organism evidence="1 2">
    <name type="scientific">Perkinsus chesapeaki</name>
    <name type="common">Clam parasite</name>
    <name type="synonym">Perkinsus andrewsi</name>
    <dbReference type="NCBI Taxonomy" id="330153"/>
    <lineage>
        <taxon>Eukaryota</taxon>
        <taxon>Sar</taxon>
        <taxon>Alveolata</taxon>
        <taxon>Perkinsozoa</taxon>
        <taxon>Perkinsea</taxon>
        <taxon>Perkinsida</taxon>
        <taxon>Perkinsidae</taxon>
        <taxon>Perkinsus</taxon>
    </lineage>
</organism>
<dbReference type="Proteomes" id="UP000591131">
    <property type="component" value="Unassembled WGS sequence"/>
</dbReference>
<proteinExistence type="predicted"/>
<dbReference type="AlphaFoldDB" id="A0A7J6MY98"/>
<feature type="non-terminal residue" evidence="1">
    <location>
        <position position="104"/>
    </location>
</feature>
<name>A0A7J6MY98_PERCH</name>
<evidence type="ECO:0000313" key="1">
    <source>
        <dbReference type="EMBL" id="KAF4676307.1"/>
    </source>
</evidence>